<gene>
    <name evidence="1" type="ORF">TS85_19175</name>
</gene>
<evidence type="ECO:0000313" key="1">
    <source>
        <dbReference type="EMBL" id="AJP73454.1"/>
    </source>
</evidence>
<sequence>MNVNTDIARSGDIIQDGLQGDLGQTLMFRASWAHIDVQNRMGRHDIVRAATIDARRINAQTIADHCFKPERDIGRGQQRITAVLGVAPCMCAASSHDDREIATTWSRAGERAVRERRWLISECSKLIARSICDQRCRSLRTYLLIAVEYDLIADPLAQQREFERAQRRQHDGNAALHVGDAGTY</sequence>
<accession>A0A7U4LGS5</accession>
<name>A0A7U4LGS5_9SPHN</name>
<dbReference type="Proteomes" id="UP000032300">
    <property type="component" value="Chromosome"/>
</dbReference>
<dbReference type="KEGG" id="sphi:TS85_19175"/>
<dbReference type="EMBL" id="CP010836">
    <property type="protein sequence ID" value="AJP73454.1"/>
    <property type="molecule type" value="Genomic_DNA"/>
</dbReference>
<organism evidence="1 2">
    <name type="scientific">Sphingomonas hengshuiensis</name>
    <dbReference type="NCBI Taxonomy" id="1609977"/>
    <lineage>
        <taxon>Bacteria</taxon>
        <taxon>Pseudomonadati</taxon>
        <taxon>Pseudomonadota</taxon>
        <taxon>Alphaproteobacteria</taxon>
        <taxon>Sphingomonadales</taxon>
        <taxon>Sphingomonadaceae</taxon>
        <taxon>Sphingomonas</taxon>
    </lineage>
</organism>
<proteinExistence type="predicted"/>
<protein>
    <submittedName>
        <fullName evidence="1">Uncharacterized protein</fullName>
    </submittedName>
</protein>
<evidence type="ECO:0000313" key="2">
    <source>
        <dbReference type="Proteomes" id="UP000032300"/>
    </source>
</evidence>
<reference evidence="1 2" key="1">
    <citation type="journal article" date="2015" name="Int. J. Syst. Evol. Microbiol.">
        <title>Sphingomonas hengshuiensis sp. nov., isolated from lake wetland.</title>
        <authorList>
            <person name="Wei S."/>
            <person name="Wang T."/>
            <person name="Liu H."/>
            <person name="Zhang C."/>
            <person name="Guo J."/>
            <person name="Wang Q."/>
            <person name="Liang K."/>
            <person name="Zhang Z."/>
        </authorList>
    </citation>
    <scope>NUCLEOTIDE SEQUENCE [LARGE SCALE GENOMIC DNA]</scope>
    <source>
        <strain evidence="1 2">WHSC-8</strain>
    </source>
</reference>
<reference evidence="1 2" key="2">
    <citation type="submission" date="2015-02" db="EMBL/GenBank/DDBJ databases">
        <title>The complete genome of Sphingomonas hengshuiensis sp. WHSC-8 isolated from soil of Hengshui Lake.</title>
        <authorList>
            <person name="Wei S."/>
            <person name="Guo J."/>
            <person name="Su C."/>
            <person name="Wu R."/>
            <person name="Zhang Z."/>
            <person name="Liang K."/>
            <person name="Li H."/>
            <person name="Wang T."/>
            <person name="Liu H."/>
            <person name="Zhang C."/>
            <person name="Li Z."/>
            <person name="Wang Q."/>
            <person name="Meng J."/>
        </authorList>
    </citation>
    <scope>NUCLEOTIDE SEQUENCE [LARGE SCALE GENOMIC DNA]</scope>
    <source>
        <strain evidence="1 2">WHSC-8</strain>
    </source>
</reference>
<dbReference type="AlphaFoldDB" id="A0A7U4LGS5"/>
<keyword evidence="2" id="KW-1185">Reference proteome</keyword>